<feature type="chain" id="PRO_5025474178" evidence="1">
    <location>
        <begin position="27"/>
        <end position="306"/>
    </location>
</feature>
<accession>A0A673YX83</accession>
<evidence type="ECO:0000256" key="1">
    <source>
        <dbReference type="SAM" id="SignalP"/>
    </source>
</evidence>
<keyword evidence="1" id="KW-0732">Signal</keyword>
<feature type="signal peptide" evidence="1">
    <location>
        <begin position="1"/>
        <end position="26"/>
    </location>
</feature>
<dbReference type="InParanoid" id="A0A673YX83"/>
<dbReference type="CDD" id="cd00882">
    <property type="entry name" value="Ras_like_GTPase"/>
    <property type="match status" value="1"/>
</dbReference>
<dbReference type="Ensembl" id="ENSSTUT00000040472.1">
    <property type="protein sequence ID" value="ENSSTUP00000038725.1"/>
    <property type="gene ID" value="ENSSTUG00000016491.1"/>
</dbReference>
<name>A0A673YX83_SALTR</name>
<dbReference type="Proteomes" id="UP000472277">
    <property type="component" value="Chromosome 1"/>
</dbReference>
<proteinExistence type="predicted"/>
<dbReference type="SUPFAM" id="SSF52540">
    <property type="entry name" value="P-loop containing nucleoside triphosphate hydrolases"/>
    <property type="match status" value="1"/>
</dbReference>
<dbReference type="GO" id="GO:0006955">
    <property type="term" value="P:immune response"/>
    <property type="evidence" value="ECO:0007669"/>
    <property type="project" value="TreeGrafter"/>
</dbReference>
<protein>
    <submittedName>
        <fullName evidence="2">Interferon-induced protein 44-like</fullName>
    </submittedName>
</protein>
<dbReference type="GeneTree" id="ENSGT00940000160560"/>
<reference evidence="2" key="3">
    <citation type="submission" date="2025-09" db="UniProtKB">
        <authorList>
            <consortium name="Ensembl"/>
        </authorList>
    </citation>
    <scope>IDENTIFICATION</scope>
</reference>
<gene>
    <name evidence="2" type="primary">LOC115205101</name>
</gene>
<dbReference type="InterPro" id="IPR027417">
    <property type="entry name" value="P-loop_NTPase"/>
</dbReference>
<keyword evidence="3" id="KW-1185">Reference proteome</keyword>
<dbReference type="PANTHER" id="PTHR14241">
    <property type="entry name" value="INTERFERON-INDUCED PROTEIN 44"/>
    <property type="match status" value="1"/>
</dbReference>
<reference evidence="2" key="2">
    <citation type="submission" date="2025-08" db="UniProtKB">
        <authorList>
            <consortium name="Ensembl"/>
        </authorList>
    </citation>
    <scope>IDENTIFICATION</scope>
</reference>
<sequence length="306" mass="34276">MPSQFMWQSWHMLLISVSRKLPAVSCHIAESTSTCSLLPYDSQKEVILQKLKDYVPGNPDIKSIRVFLHGPVGAGKSSLINFINSVFQGHITSIALADSAIYQTHKIEKGKHGIYYPIVFNDVMGLEESSGKGVHKDDIINALKGHVKEGHKFNPMSPLSEKDHGYIKIPSSEDRVHCLVSVMPADKMAFLGKHVIQKMRDIRLAAFALAGIPQMVVLTRVDEACPSVRKDVKNIYLSKYIKEKMEQCSAKLGVPVNCILPVKNYHEEIDLNEDMDVLLLRALRQMVDFADDFIKNIPLKITPQGN</sequence>
<organism evidence="2 3">
    <name type="scientific">Salmo trutta</name>
    <name type="common">Brown trout</name>
    <dbReference type="NCBI Taxonomy" id="8032"/>
    <lineage>
        <taxon>Eukaryota</taxon>
        <taxon>Metazoa</taxon>
        <taxon>Chordata</taxon>
        <taxon>Craniata</taxon>
        <taxon>Vertebrata</taxon>
        <taxon>Euteleostomi</taxon>
        <taxon>Actinopterygii</taxon>
        <taxon>Neopterygii</taxon>
        <taxon>Teleostei</taxon>
        <taxon>Protacanthopterygii</taxon>
        <taxon>Salmoniformes</taxon>
        <taxon>Salmonidae</taxon>
        <taxon>Salmoninae</taxon>
        <taxon>Salmo</taxon>
    </lineage>
</organism>
<evidence type="ECO:0000313" key="3">
    <source>
        <dbReference type="Proteomes" id="UP000472277"/>
    </source>
</evidence>
<reference evidence="2" key="1">
    <citation type="submission" date="2021-04" db="EMBL/GenBank/DDBJ databases">
        <authorList>
            <consortium name="Wellcome Sanger Institute Data Sharing"/>
        </authorList>
    </citation>
    <scope>NUCLEOTIDE SEQUENCE [LARGE SCALE GENOMIC DNA]</scope>
</reference>
<dbReference type="PANTHER" id="PTHR14241:SF1">
    <property type="entry name" value="INTERFERON-INDUCED PROTEIN 44-RELATED"/>
    <property type="match status" value="1"/>
</dbReference>
<dbReference type="AlphaFoldDB" id="A0A673YX83"/>
<evidence type="ECO:0000313" key="2">
    <source>
        <dbReference type="Ensembl" id="ENSSTUP00000038725.1"/>
    </source>
</evidence>
<dbReference type="Gene3D" id="3.40.50.300">
    <property type="entry name" value="P-loop containing nucleotide triphosphate hydrolases"/>
    <property type="match status" value="1"/>
</dbReference>